<reference evidence="3" key="1">
    <citation type="submission" date="2020-05" db="UniProtKB">
        <authorList>
            <consortium name="EnsemblMetazoa"/>
        </authorList>
    </citation>
    <scope>IDENTIFICATION</scope>
    <source>
        <strain evidence="3">MAF</strain>
    </source>
</reference>
<feature type="signal peptide" evidence="2">
    <location>
        <begin position="1"/>
        <end position="16"/>
    </location>
</feature>
<feature type="compositionally biased region" description="Basic and acidic residues" evidence="1">
    <location>
        <begin position="198"/>
        <end position="211"/>
    </location>
</feature>
<sequence>MFRGSCTLWCFATALALLPLAFPAETVPKSVSIPPICLNGAKVAGKCVCNPGYSEYKGNCFLTQVAAGCPAGSVLWNGGCHPQVLPPILEVVPAKESFIVVPPLHIKLPVPDPLDPNNVEEEQAEDEDDDDDAEQVGMVPTRDHHLTVSYEKIVNNHNVINNETTFNTNTVNNVIVQIMRRKANGALRLVVIRNNETTVHEEGPNETKPPSKTDTPPADDSTDEPATTKAPDSDPPCCMIVSPRVCRKQEDEWVCFHRKQYVCARVCTAKVMYLRPRKPRYQHPWLIMPPMTNYPAYTPHCHMGQCPRPDCSGCLRGRSRCHPMCYTYDCAKNASCHFVDQDAFCKDSPGQVCVMTEEKIIDLLEQPRANRTLVG</sequence>
<evidence type="ECO:0000313" key="4">
    <source>
        <dbReference type="Proteomes" id="UP000075903"/>
    </source>
</evidence>
<feature type="region of interest" description="Disordered" evidence="1">
    <location>
        <begin position="195"/>
        <end position="235"/>
    </location>
</feature>
<dbReference type="KEGG" id="amer:121589342"/>
<feature type="compositionally biased region" description="Acidic residues" evidence="1">
    <location>
        <begin position="118"/>
        <end position="134"/>
    </location>
</feature>
<keyword evidence="2" id="KW-0732">Signal</keyword>
<feature type="chain" id="PRO_5008139188" evidence="2">
    <location>
        <begin position="17"/>
        <end position="375"/>
    </location>
</feature>
<dbReference type="VEuPathDB" id="VectorBase:AMEM008053"/>
<protein>
    <submittedName>
        <fullName evidence="3">Uncharacterized protein</fullName>
    </submittedName>
</protein>
<keyword evidence="4" id="KW-1185">Reference proteome</keyword>
<dbReference type="VEuPathDB" id="VectorBase:AMEM21_006110"/>
<feature type="region of interest" description="Disordered" evidence="1">
    <location>
        <begin position="111"/>
        <end position="135"/>
    </location>
</feature>
<name>A0A182V337_ANOME</name>
<dbReference type="Proteomes" id="UP000075903">
    <property type="component" value="Unassembled WGS sequence"/>
</dbReference>
<organism evidence="3 4">
    <name type="scientific">Anopheles merus</name>
    <name type="common">Mosquito</name>
    <dbReference type="NCBI Taxonomy" id="30066"/>
    <lineage>
        <taxon>Eukaryota</taxon>
        <taxon>Metazoa</taxon>
        <taxon>Ecdysozoa</taxon>
        <taxon>Arthropoda</taxon>
        <taxon>Hexapoda</taxon>
        <taxon>Insecta</taxon>
        <taxon>Pterygota</taxon>
        <taxon>Neoptera</taxon>
        <taxon>Endopterygota</taxon>
        <taxon>Diptera</taxon>
        <taxon>Nematocera</taxon>
        <taxon>Culicoidea</taxon>
        <taxon>Culicidae</taxon>
        <taxon>Anophelinae</taxon>
        <taxon>Anopheles</taxon>
    </lineage>
</organism>
<dbReference type="GeneID" id="121589342"/>
<dbReference type="RefSeq" id="XP_041764106.1">
    <property type="nucleotide sequence ID" value="XM_041908172.1"/>
</dbReference>
<dbReference type="EnsemblMetazoa" id="AMEM008053-RA">
    <property type="protein sequence ID" value="AMEM008053-PA"/>
    <property type="gene ID" value="AMEM008053"/>
</dbReference>
<dbReference type="AlphaFoldDB" id="A0A182V337"/>
<dbReference type="STRING" id="30066.A0A182V337"/>
<accession>A0A182V337</accession>
<evidence type="ECO:0000313" key="3">
    <source>
        <dbReference type="EnsemblMetazoa" id="AMEM008053-PA"/>
    </source>
</evidence>
<evidence type="ECO:0000256" key="1">
    <source>
        <dbReference type="SAM" id="MobiDB-lite"/>
    </source>
</evidence>
<proteinExistence type="predicted"/>
<evidence type="ECO:0000256" key="2">
    <source>
        <dbReference type="SAM" id="SignalP"/>
    </source>
</evidence>